<gene>
    <name evidence="3" type="ORF">A2008_12220</name>
</gene>
<dbReference type="PANTHER" id="PTHR43861:SF5">
    <property type="entry name" value="BLL5978 PROTEIN"/>
    <property type="match status" value="1"/>
</dbReference>
<dbReference type="InterPro" id="IPR013691">
    <property type="entry name" value="MeTrfase_14"/>
</dbReference>
<organism evidence="3 4">
    <name type="scientific">Candidatus Wallbacteria bacterium GWC2_49_35</name>
    <dbReference type="NCBI Taxonomy" id="1817813"/>
    <lineage>
        <taxon>Bacteria</taxon>
        <taxon>Candidatus Walliibacteriota</taxon>
    </lineage>
</organism>
<dbReference type="AlphaFoldDB" id="A0A1F7WTE5"/>
<reference evidence="3 4" key="1">
    <citation type="journal article" date="2016" name="Nat. Commun.">
        <title>Thousands of microbial genomes shed light on interconnected biogeochemical processes in an aquifer system.</title>
        <authorList>
            <person name="Anantharaman K."/>
            <person name="Brown C.T."/>
            <person name="Hug L.A."/>
            <person name="Sharon I."/>
            <person name="Castelle C.J."/>
            <person name="Probst A.J."/>
            <person name="Thomas B.C."/>
            <person name="Singh A."/>
            <person name="Wilkins M.J."/>
            <person name="Karaoz U."/>
            <person name="Brodie E.L."/>
            <person name="Williams K.H."/>
            <person name="Hubbard S.S."/>
            <person name="Banfield J.F."/>
        </authorList>
    </citation>
    <scope>NUCLEOTIDE SEQUENCE [LARGE SCALE GENOMIC DNA]</scope>
</reference>
<dbReference type="Proteomes" id="UP000178735">
    <property type="component" value="Unassembled WGS sequence"/>
</dbReference>
<evidence type="ECO:0000313" key="3">
    <source>
        <dbReference type="EMBL" id="OGM06051.1"/>
    </source>
</evidence>
<sequence length="408" mass="45856">MKCRNCEAELGGYFLSLANSPLSNSYLKESQLNDMEPFYPLSVYVCDNCFLVQLDEFEKASNIFGGDYAYFSSYSESWLAHCRAYVEMMIKRFELNGDSFVAEVASNDGYLLQYFKNAGIKVLGIEPASNTAKAAMAKGVDTEVAFFDVDFALKMASSGRAADLIIANNVLAHNPDLINFAGGFEKALKPDGVVTIEFPHLLNLIRENQFDTIYHEHFSYFSCYSASDLLRRHGLTVFDVEKIPTHGGSLRIYARKTSSGAHRISGNVAALIDEEKKFGLLDKKTYFDFSESVKRVKRQFLEFLIGARNEGKKIAAYGAPAKGNTLLNYCGVRTDFIDYTVDLSPHKQGKYLPGTHIPIFSPDRIFEDKPDFLVILPWNIKNEIMEQMSGIRDWGGKFVIPIPRLEVV</sequence>
<keyword evidence="3" id="KW-0808">Transferase</keyword>
<dbReference type="Gene3D" id="3.40.50.720">
    <property type="entry name" value="NAD(P)-binding Rossmann-like Domain"/>
    <property type="match status" value="1"/>
</dbReference>
<dbReference type="EMBL" id="MGFH01000082">
    <property type="protein sequence ID" value="OGM06051.1"/>
    <property type="molecule type" value="Genomic_DNA"/>
</dbReference>
<dbReference type="STRING" id="1817813.A2008_12220"/>
<dbReference type="InterPro" id="IPR038576">
    <property type="entry name" value="Methyltransf_Zn-bd_dom_put_sf"/>
</dbReference>
<dbReference type="GO" id="GO:0008168">
    <property type="term" value="F:methyltransferase activity"/>
    <property type="evidence" value="ECO:0007669"/>
    <property type="project" value="UniProtKB-KW"/>
</dbReference>
<dbReference type="Gene3D" id="6.20.50.110">
    <property type="entry name" value="Methyltransferase, zinc-binding domain"/>
    <property type="match status" value="1"/>
</dbReference>
<accession>A0A1F7WTE5</accession>
<feature type="domain" description="Methyltransferase putative zinc binding" evidence="1">
    <location>
        <begin position="3"/>
        <end position="64"/>
    </location>
</feature>
<comment type="caution">
    <text evidence="3">The sequence shown here is derived from an EMBL/GenBank/DDBJ whole genome shotgun (WGS) entry which is preliminary data.</text>
</comment>
<name>A0A1F7WTE5_9BACT</name>
<evidence type="ECO:0000259" key="2">
    <source>
        <dbReference type="Pfam" id="PF08484"/>
    </source>
</evidence>
<dbReference type="Pfam" id="PF08421">
    <property type="entry name" value="Methyltransf_13"/>
    <property type="match status" value="1"/>
</dbReference>
<dbReference type="SUPFAM" id="SSF53335">
    <property type="entry name" value="S-adenosyl-L-methionine-dependent methyltransferases"/>
    <property type="match status" value="1"/>
</dbReference>
<evidence type="ECO:0000259" key="1">
    <source>
        <dbReference type="Pfam" id="PF08421"/>
    </source>
</evidence>
<feature type="domain" description="C-methyltransferase" evidence="2">
    <location>
        <begin position="244"/>
        <end position="403"/>
    </location>
</feature>
<proteinExistence type="predicted"/>
<dbReference type="PANTHER" id="PTHR43861">
    <property type="entry name" value="TRANS-ACONITATE 2-METHYLTRANSFERASE-RELATED"/>
    <property type="match status" value="1"/>
</dbReference>
<dbReference type="InterPro" id="IPR029063">
    <property type="entry name" value="SAM-dependent_MTases_sf"/>
</dbReference>
<keyword evidence="3" id="KW-0489">Methyltransferase</keyword>
<protein>
    <submittedName>
        <fullName evidence="3">SAM-dependent methyltransferase</fullName>
    </submittedName>
</protein>
<dbReference type="GO" id="GO:0032259">
    <property type="term" value="P:methylation"/>
    <property type="evidence" value="ECO:0007669"/>
    <property type="project" value="UniProtKB-KW"/>
</dbReference>
<dbReference type="Pfam" id="PF13489">
    <property type="entry name" value="Methyltransf_23"/>
    <property type="match status" value="1"/>
</dbReference>
<dbReference type="Gene3D" id="3.40.50.150">
    <property type="entry name" value="Vaccinia Virus protein VP39"/>
    <property type="match status" value="1"/>
</dbReference>
<dbReference type="CDD" id="cd02440">
    <property type="entry name" value="AdoMet_MTases"/>
    <property type="match status" value="1"/>
</dbReference>
<evidence type="ECO:0000313" key="4">
    <source>
        <dbReference type="Proteomes" id="UP000178735"/>
    </source>
</evidence>
<dbReference type="InterPro" id="IPR013630">
    <property type="entry name" value="Methyltransf_Zn-bd_dom_put"/>
</dbReference>
<dbReference type="Gene3D" id="6.10.250.3100">
    <property type="match status" value="1"/>
</dbReference>
<dbReference type="Pfam" id="PF08484">
    <property type="entry name" value="Methyltransf_14"/>
    <property type="match status" value="1"/>
</dbReference>